<keyword evidence="1" id="KW-0472">Membrane</keyword>
<keyword evidence="1" id="KW-1133">Transmembrane helix</keyword>
<feature type="non-terminal residue" evidence="2">
    <location>
        <position position="1"/>
    </location>
</feature>
<evidence type="ECO:0000256" key="1">
    <source>
        <dbReference type="SAM" id="Phobius"/>
    </source>
</evidence>
<accession>A0A9D1RB99</accession>
<evidence type="ECO:0000313" key="3">
    <source>
        <dbReference type="Proteomes" id="UP000824263"/>
    </source>
</evidence>
<dbReference type="Proteomes" id="UP000824263">
    <property type="component" value="Unassembled WGS sequence"/>
</dbReference>
<dbReference type="AlphaFoldDB" id="A0A9D1RB99"/>
<keyword evidence="1" id="KW-0812">Transmembrane</keyword>
<feature type="transmembrane region" description="Helical" evidence="1">
    <location>
        <begin position="35"/>
        <end position="60"/>
    </location>
</feature>
<feature type="transmembrane region" description="Helical" evidence="1">
    <location>
        <begin position="120"/>
        <end position="140"/>
    </location>
</feature>
<reference evidence="2" key="1">
    <citation type="journal article" date="2021" name="PeerJ">
        <title>Extensive microbial diversity within the chicken gut microbiome revealed by metagenomics and culture.</title>
        <authorList>
            <person name="Gilroy R."/>
            <person name="Ravi A."/>
            <person name="Getino M."/>
            <person name="Pursley I."/>
            <person name="Horton D.L."/>
            <person name="Alikhan N.F."/>
            <person name="Baker D."/>
            <person name="Gharbi K."/>
            <person name="Hall N."/>
            <person name="Watson M."/>
            <person name="Adriaenssens E.M."/>
            <person name="Foster-Nyarko E."/>
            <person name="Jarju S."/>
            <person name="Secka A."/>
            <person name="Antonio M."/>
            <person name="Oren A."/>
            <person name="Chaudhuri R.R."/>
            <person name="La Ragione R."/>
            <person name="Hildebrand F."/>
            <person name="Pallen M.J."/>
        </authorList>
    </citation>
    <scope>NUCLEOTIDE SEQUENCE</scope>
    <source>
        <strain evidence="2">ChiSxjej1B13-11762</strain>
    </source>
</reference>
<evidence type="ECO:0000313" key="2">
    <source>
        <dbReference type="EMBL" id="HIW83903.1"/>
    </source>
</evidence>
<sequence length="213" mass="22815">LFLYAVIAAQSFSAEYQTGADHILRCAKYGRWKLAIVKMGAVLILFAGTFAAGAAVFLLITNSAFGWEGLSTSIQMMGSVFKLPDLTIGQTQAVTVLCGFLTLAASISCVLFVSAKSRNVHTAMIISIFLCLLPTIIYMVSSANVADILRSILPSGGIGLSNSFLFELEGTNFAQIGSIHLWLPYLMMGAAVVEIPVFLLLAGRAYSRTSNRT</sequence>
<feature type="transmembrane region" description="Helical" evidence="1">
    <location>
        <begin position="93"/>
        <end position="113"/>
    </location>
</feature>
<reference evidence="2" key="2">
    <citation type="submission" date="2021-04" db="EMBL/GenBank/DDBJ databases">
        <authorList>
            <person name="Gilroy R."/>
        </authorList>
    </citation>
    <scope>NUCLEOTIDE SEQUENCE</scope>
    <source>
        <strain evidence="2">ChiSxjej1B13-11762</strain>
    </source>
</reference>
<gene>
    <name evidence="2" type="ORF">H9873_06245</name>
</gene>
<proteinExistence type="predicted"/>
<feature type="transmembrane region" description="Helical" evidence="1">
    <location>
        <begin position="182"/>
        <end position="202"/>
    </location>
</feature>
<dbReference type="EMBL" id="DXGF01000114">
    <property type="protein sequence ID" value="HIW83903.1"/>
    <property type="molecule type" value="Genomic_DNA"/>
</dbReference>
<comment type="caution">
    <text evidence="2">The sequence shown here is derived from an EMBL/GenBank/DDBJ whole genome shotgun (WGS) entry which is preliminary data.</text>
</comment>
<name>A0A9D1RB99_9FIRM</name>
<organism evidence="2 3">
    <name type="scientific">Candidatus Dorea gallistercoris</name>
    <dbReference type="NCBI Taxonomy" id="2838542"/>
    <lineage>
        <taxon>Bacteria</taxon>
        <taxon>Bacillati</taxon>
        <taxon>Bacillota</taxon>
        <taxon>Clostridia</taxon>
        <taxon>Lachnospirales</taxon>
        <taxon>Lachnospiraceae</taxon>
        <taxon>Dorea</taxon>
    </lineage>
</organism>
<protein>
    <submittedName>
        <fullName evidence="2">ABC transporter permease</fullName>
    </submittedName>
</protein>